<evidence type="ECO:0000313" key="2">
    <source>
        <dbReference type="Proteomes" id="UP001600941"/>
    </source>
</evidence>
<comment type="caution">
    <text evidence="1">The sequence shown here is derived from an EMBL/GenBank/DDBJ whole genome shotgun (WGS) entry which is preliminary data.</text>
</comment>
<evidence type="ECO:0000313" key="1">
    <source>
        <dbReference type="EMBL" id="GAA6501600.1"/>
    </source>
</evidence>
<organism evidence="1 2">
    <name type="scientific">Blautia parvula</name>
    <dbReference type="NCBI Taxonomy" id="2877527"/>
    <lineage>
        <taxon>Bacteria</taxon>
        <taxon>Bacillati</taxon>
        <taxon>Bacillota</taxon>
        <taxon>Clostridia</taxon>
        <taxon>Lachnospirales</taxon>
        <taxon>Lachnospiraceae</taxon>
        <taxon>Blautia</taxon>
    </lineage>
</organism>
<dbReference type="InterPro" id="IPR017695">
    <property type="entry name" value="Se-dep_Mo_hydrolase_YqeB"/>
</dbReference>
<dbReference type="EMBL" id="BAABZQ010000001">
    <property type="protein sequence ID" value="GAA6501600.1"/>
    <property type="molecule type" value="Genomic_DNA"/>
</dbReference>
<protein>
    <submittedName>
        <fullName evidence="1">Selenium-dependent molybdenum cofactor biosynthesis protein YqeB</fullName>
    </submittedName>
</protein>
<proteinExistence type="predicted"/>
<dbReference type="Proteomes" id="UP001600941">
    <property type="component" value="Unassembled WGS sequence"/>
</dbReference>
<dbReference type="NCBIfam" id="TIGR03309">
    <property type="entry name" value="matur_yqeB"/>
    <property type="match status" value="1"/>
</dbReference>
<gene>
    <name evidence="1" type="primary">yqeB</name>
    <name evidence="1" type="ORF">K340107D12_44160</name>
</gene>
<reference evidence="1 2" key="1">
    <citation type="submission" date="2024-04" db="EMBL/GenBank/DDBJ databases">
        <title>Defined microbial consortia suppress multidrug-resistant proinflammatory Enterobacteriaceae via ecological control.</title>
        <authorList>
            <person name="Furuichi M."/>
            <person name="Kawaguchi T."/>
            <person name="Pust M."/>
            <person name="Yasuma K."/>
            <person name="Plichta D."/>
            <person name="Hasegawa N."/>
            <person name="Ohya T."/>
            <person name="Bhattarai S."/>
            <person name="Sasajima S."/>
            <person name="Aoto Y."/>
            <person name="Tuganbaev T."/>
            <person name="Yaginuma M."/>
            <person name="Ueda M."/>
            <person name="Okahashi N."/>
            <person name="Amafuji K."/>
            <person name="Kiridooshi Y."/>
            <person name="Sugita K."/>
            <person name="Strazar M."/>
            <person name="Skelly A."/>
            <person name="Suda W."/>
            <person name="Hattori M."/>
            <person name="Nakamoto N."/>
            <person name="Caballero S."/>
            <person name="Norman J."/>
            <person name="Olle B."/>
            <person name="Tanoue T."/>
            <person name="Arita M."/>
            <person name="Bucci V."/>
            <person name="Atarashi K."/>
            <person name="Xavier R."/>
            <person name="Honda K."/>
        </authorList>
    </citation>
    <scope>NUCLEOTIDE SEQUENCE [LARGE SCALE GENOMIC DNA]</scope>
    <source>
        <strain evidence="2">k34-0107-D12</strain>
    </source>
</reference>
<accession>A0ABQ0BYI7</accession>
<name>A0ABQ0BYI7_9FIRM</name>
<sequence>MRPIVVRGGGDLATGTIHRLSRSGYPVVILETDRPSAIRRLVAFSQAVYDGETEVEGMVCRRVESAEAALALAAPLAPVLLVDPACSSLDTLRPEVLVDGILAKRNLGTTRDMAELTIALGPGFEAGRDVDYVVETKRGHYLGRILNKGFAIPNTGVPGMIGGCGKERVIHSDRAGVFWAEASIGDWVEAGTPVGYVETSDGQRYPQRTVISGVLRGILPDGYRVTEHFKSADVDPREESGAHCTLISDKARCIAGSVLELVSAFEKGVLK</sequence>
<dbReference type="RefSeq" id="WP_103731480.1">
    <property type="nucleotide sequence ID" value="NZ_AP031413.1"/>
</dbReference>
<keyword evidence="2" id="KW-1185">Reference proteome</keyword>